<dbReference type="GO" id="GO:0016477">
    <property type="term" value="P:cell migration"/>
    <property type="evidence" value="ECO:0007669"/>
    <property type="project" value="TreeGrafter"/>
</dbReference>
<dbReference type="Pfam" id="PF05482">
    <property type="entry name" value="Serendipity_A"/>
    <property type="match status" value="1"/>
</dbReference>
<dbReference type="GO" id="GO:0098609">
    <property type="term" value="P:cell-cell adhesion"/>
    <property type="evidence" value="ECO:0007669"/>
    <property type="project" value="TreeGrafter"/>
</dbReference>
<dbReference type="GO" id="GO:0005912">
    <property type="term" value="C:adherens junction"/>
    <property type="evidence" value="ECO:0007669"/>
    <property type="project" value="TreeGrafter"/>
</dbReference>
<keyword evidence="4" id="KW-1185">Reference proteome</keyword>
<gene>
    <name evidence="3" type="ORF">NQ318_000217</name>
</gene>
<evidence type="ECO:0000313" key="3">
    <source>
        <dbReference type="EMBL" id="KAJ8951520.1"/>
    </source>
</evidence>
<proteinExistence type="predicted"/>
<dbReference type="EMBL" id="JAPWTK010000083">
    <property type="protein sequence ID" value="KAJ8951520.1"/>
    <property type="molecule type" value="Genomic_DNA"/>
</dbReference>
<comment type="subcellular location">
    <subcellularLocation>
        <location evidence="1">Cytoplasm</location>
    </subcellularLocation>
</comment>
<sequence>MSQLNEKSLYYIMIERNTVDAVACIIICFRSNFKFMPFFTHRQLCDDLAKLILSISDFHKELKGKLEKGNRDTLLLYLSQLITSLSLLIDIFVKESNVNQTLTEARLCAKKRIIWCLDGIQETLTTNKSILDPSGSFIKWMDSALDKIAEIDAEKGKTAIIGICNDAGVLFEEVLSHAMSIAQVALKEDCTIIRGSCQTVLDSLDSLTVEINKPSPNPAMLNLFVDTCTDKLCALERRVNTAVLKLGLRVFSEYDVALEAIHDFCNNVMNKEKMEELDSLVADFDFHVDRIMQIGLFAVSCSTCTSRGIKIRSSLASLESLECELVPAFTAMLLEHSVHNANLAILLKSHWLRQANILRKLIYLIIDPFAFCQVIYEENKQHVESFSKTIKQKHLLDKKHVVPLIDQSQVLLEFLDIAIKEEKRDEDTKNTKQKFNDFKNVLHEVQSASDVLLDNKNKMENSLRVLKRCKILLTTIKRLWHCFREEMRMDWIKRSSQTKHSKDRTHTFEYFFSELVDVEDADLDVDANDFIL</sequence>
<accession>A0AAV8YJQ5</accession>
<evidence type="ECO:0000313" key="4">
    <source>
        <dbReference type="Proteomes" id="UP001162162"/>
    </source>
</evidence>
<dbReference type="InterPro" id="IPR008837">
    <property type="entry name" value="Serendipity_A"/>
</dbReference>
<reference evidence="3" key="1">
    <citation type="journal article" date="2023" name="Insect Mol. Biol.">
        <title>Genome sequencing provides insights into the evolution of gene families encoding plant cell wall-degrading enzymes in longhorned beetles.</title>
        <authorList>
            <person name="Shin N.R."/>
            <person name="Okamura Y."/>
            <person name="Kirsch R."/>
            <person name="Pauchet Y."/>
        </authorList>
    </citation>
    <scope>NUCLEOTIDE SEQUENCE</scope>
    <source>
        <strain evidence="3">AMC_N1</strain>
    </source>
</reference>
<evidence type="ECO:0008006" key="5">
    <source>
        <dbReference type="Google" id="ProtNLM"/>
    </source>
</evidence>
<evidence type="ECO:0000256" key="1">
    <source>
        <dbReference type="ARBA" id="ARBA00004496"/>
    </source>
</evidence>
<name>A0AAV8YJQ5_9CUCU</name>
<dbReference type="GO" id="GO:0005737">
    <property type="term" value="C:cytoplasm"/>
    <property type="evidence" value="ECO:0007669"/>
    <property type="project" value="UniProtKB-SubCell"/>
</dbReference>
<dbReference type="Proteomes" id="UP001162162">
    <property type="component" value="Unassembled WGS sequence"/>
</dbReference>
<dbReference type="GO" id="GO:0008013">
    <property type="term" value="F:beta-catenin binding"/>
    <property type="evidence" value="ECO:0007669"/>
    <property type="project" value="TreeGrafter"/>
</dbReference>
<dbReference type="Gene3D" id="1.20.120.810">
    <property type="entry name" value="Vinculin, Vh2 four-helix bundle"/>
    <property type="match status" value="1"/>
</dbReference>
<protein>
    <recommendedName>
        <fullName evidence="5">Serendipity locus protein alpha</fullName>
    </recommendedName>
</protein>
<dbReference type="GO" id="GO:0016342">
    <property type="term" value="C:catenin complex"/>
    <property type="evidence" value="ECO:0007669"/>
    <property type="project" value="TreeGrafter"/>
</dbReference>
<dbReference type="AlphaFoldDB" id="A0AAV8YJQ5"/>
<evidence type="ECO:0000256" key="2">
    <source>
        <dbReference type="ARBA" id="ARBA00022490"/>
    </source>
</evidence>
<dbReference type="GO" id="GO:0007349">
    <property type="term" value="P:cellularization"/>
    <property type="evidence" value="ECO:0007669"/>
    <property type="project" value="InterPro"/>
</dbReference>
<organism evidence="3 4">
    <name type="scientific">Aromia moschata</name>
    <dbReference type="NCBI Taxonomy" id="1265417"/>
    <lineage>
        <taxon>Eukaryota</taxon>
        <taxon>Metazoa</taxon>
        <taxon>Ecdysozoa</taxon>
        <taxon>Arthropoda</taxon>
        <taxon>Hexapoda</taxon>
        <taxon>Insecta</taxon>
        <taxon>Pterygota</taxon>
        <taxon>Neoptera</taxon>
        <taxon>Endopterygota</taxon>
        <taxon>Coleoptera</taxon>
        <taxon>Polyphaga</taxon>
        <taxon>Cucujiformia</taxon>
        <taxon>Chrysomeloidea</taxon>
        <taxon>Cerambycidae</taxon>
        <taxon>Cerambycinae</taxon>
        <taxon>Callichromatini</taxon>
        <taxon>Aromia</taxon>
    </lineage>
</organism>
<comment type="caution">
    <text evidence="3">The sequence shown here is derived from an EMBL/GenBank/DDBJ whole genome shotgun (WGS) entry which is preliminary data.</text>
</comment>
<dbReference type="PANTHER" id="PTHR18914">
    <property type="entry name" value="ALPHA CATENIN"/>
    <property type="match status" value="1"/>
</dbReference>
<dbReference type="PANTHER" id="PTHR18914:SF33">
    <property type="entry name" value="RE47911P-RELATED"/>
    <property type="match status" value="1"/>
</dbReference>
<dbReference type="GO" id="GO:0051015">
    <property type="term" value="F:actin filament binding"/>
    <property type="evidence" value="ECO:0007669"/>
    <property type="project" value="TreeGrafter"/>
</dbReference>
<keyword evidence="2" id="KW-0963">Cytoplasm</keyword>